<gene>
    <name evidence="2" type="ORF">WT44_23945</name>
</gene>
<dbReference type="RefSeq" id="WP_060018183.1">
    <property type="nucleotide sequence ID" value="NZ_CP013461.1"/>
</dbReference>
<feature type="compositionally biased region" description="Polar residues" evidence="1">
    <location>
        <begin position="74"/>
        <end position="88"/>
    </location>
</feature>
<feature type="compositionally biased region" description="Low complexity" evidence="1">
    <location>
        <begin position="7"/>
        <end position="17"/>
    </location>
</feature>
<dbReference type="EMBL" id="LPHB01000056">
    <property type="protein sequence ID" value="KWA59166.1"/>
    <property type="molecule type" value="Genomic_DNA"/>
</dbReference>
<comment type="caution">
    <text evidence="2">The sequence shown here is derived from an EMBL/GenBank/DDBJ whole genome shotgun (WGS) entry which is preliminary data.</text>
</comment>
<feature type="compositionally biased region" description="Basic and acidic residues" evidence="1">
    <location>
        <begin position="28"/>
        <end position="39"/>
    </location>
</feature>
<sequence>MTVHATGSRAARASAAGPSRVLASQRKPPPDKTEERIDEGLEETFPASDPPAIGGGTRIDPAKPSGERGKHTPATPSKPNHRGQASSR</sequence>
<accession>A0A106P1K8</accession>
<dbReference type="KEGG" id="bstg:WT74_26360"/>
<evidence type="ECO:0000313" key="2">
    <source>
        <dbReference type="EMBL" id="KWA59166.1"/>
    </source>
</evidence>
<feature type="region of interest" description="Disordered" evidence="1">
    <location>
        <begin position="1"/>
        <end position="88"/>
    </location>
</feature>
<name>A0A106P1K8_9BURK</name>
<dbReference type="AlphaFoldDB" id="A0A106P1K8"/>
<reference evidence="2 3" key="1">
    <citation type="submission" date="2015-11" db="EMBL/GenBank/DDBJ databases">
        <title>Expanding the genomic diversity of Burkholderia species for the development of highly accurate diagnostics.</title>
        <authorList>
            <person name="Sahl J."/>
            <person name="Keim P."/>
            <person name="Wagner D."/>
        </authorList>
    </citation>
    <scope>NUCLEOTIDE SEQUENCE [LARGE SCALE GENOMIC DNA]</scope>
    <source>
        <strain evidence="2 3">MSMB1960WGS</strain>
    </source>
</reference>
<proteinExistence type="predicted"/>
<organism evidence="2">
    <name type="scientific">Burkholderia stagnalis</name>
    <dbReference type="NCBI Taxonomy" id="1503054"/>
    <lineage>
        <taxon>Bacteria</taxon>
        <taxon>Pseudomonadati</taxon>
        <taxon>Pseudomonadota</taxon>
        <taxon>Betaproteobacteria</taxon>
        <taxon>Burkholderiales</taxon>
        <taxon>Burkholderiaceae</taxon>
        <taxon>Burkholderia</taxon>
        <taxon>Burkholderia cepacia complex</taxon>
    </lineage>
</organism>
<evidence type="ECO:0000313" key="3">
    <source>
        <dbReference type="Proteomes" id="UP000068603"/>
    </source>
</evidence>
<dbReference type="Proteomes" id="UP000068603">
    <property type="component" value="Unassembled WGS sequence"/>
</dbReference>
<protein>
    <submittedName>
        <fullName evidence="2">Uncharacterized protein</fullName>
    </submittedName>
</protein>
<evidence type="ECO:0000256" key="1">
    <source>
        <dbReference type="SAM" id="MobiDB-lite"/>
    </source>
</evidence>